<evidence type="ECO:0000313" key="8">
    <source>
        <dbReference type="EMBL" id="NFA43469.1"/>
    </source>
</evidence>
<proteinExistence type="predicted"/>
<evidence type="ECO:0000313" key="9">
    <source>
        <dbReference type="Proteomes" id="UP000472355"/>
    </source>
</evidence>
<gene>
    <name evidence="8" type="ORF">EXM65_13005</name>
</gene>
<dbReference type="CDD" id="cd01335">
    <property type="entry name" value="Radical_SAM"/>
    <property type="match status" value="1"/>
</dbReference>
<dbReference type="PROSITE" id="PS51332">
    <property type="entry name" value="B12_BINDING"/>
    <property type="match status" value="1"/>
</dbReference>
<comment type="caution">
    <text evidence="8">The sequence shown here is derived from an EMBL/GenBank/DDBJ whole genome shotgun (WGS) entry which is preliminary data.</text>
</comment>
<dbReference type="PANTHER" id="PTHR43409">
    <property type="entry name" value="ANAEROBIC MAGNESIUM-PROTOPORPHYRIN IX MONOMETHYL ESTER CYCLASE-RELATED"/>
    <property type="match status" value="1"/>
</dbReference>
<dbReference type="InterPro" id="IPR034466">
    <property type="entry name" value="Methyltransferase_Class_B"/>
</dbReference>
<dbReference type="Pfam" id="PF04055">
    <property type="entry name" value="Radical_SAM"/>
    <property type="match status" value="1"/>
</dbReference>
<evidence type="ECO:0000259" key="6">
    <source>
        <dbReference type="PROSITE" id="PS51332"/>
    </source>
</evidence>
<dbReference type="InterPro" id="IPR023404">
    <property type="entry name" value="rSAM_horseshoe"/>
</dbReference>
<evidence type="ECO:0000256" key="3">
    <source>
        <dbReference type="ARBA" id="ARBA00022723"/>
    </source>
</evidence>
<dbReference type="Pfam" id="PF02310">
    <property type="entry name" value="B12-binding"/>
    <property type="match status" value="1"/>
</dbReference>
<sequence>MKKILLISANTEKGPILYPIGLGYIHSGLIQKNYDAGILDLAHNEYSKECIFNYLREYNPDYIGISIRNLDNCCYRHPLSFANQIKQLVDWIGEWRSQTVIFIGGSAFSLLPESWLKFLNVNYGIIGDGTNSIPALVENLEKGIVFPKIPGLAYFKNERCIKYQADSGNSFRNINPSRDGFIHKLISGEKVRHNILSKRGCNYKCIFCAYHVLEGNKIIEREPQSVIDEIIEMIEKHNIYEFDFVDSVFNNPQKHAEEICRLIIENGLKVSWKCFLNPYNCSKDFLSLLKQAGCKHVELGIDTASDKMIRLMKKGFKKQDVCECIKNCNAVGLAYDVCLLFGCPGETIETVKETLELMDKLNVNELFGLIGIRILPHTEIFNTFTKGFNEDDLLLPKFYMSPEVEPKDIINVFNEKFKNNHPNWMIV</sequence>
<dbReference type="EMBL" id="SGKU01000039">
    <property type="protein sequence ID" value="NFA43469.1"/>
    <property type="molecule type" value="Genomic_DNA"/>
</dbReference>
<feature type="domain" description="B12-binding" evidence="6">
    <location>
        <begin position="2"/>
        <end position="147"/>
    </location>
</feature>
<dbReference type="Gene3D" id="3.80.30.20">
    <property type="entry name" value="tm_1862 like domain"/>
    <property type="match status" value="1"/>
</dbReference>
<dbReference type="SUPFAM" id="SSF102114">
    <property type="entry name" value="Radical SAM enzymes"/>
    <property type="match status" value="1"/>
</dbReference>
<dbReference type="PROSITE" id="PS51918">
    <property type="entry name" value="RADICAL_SAM"/>
    <property type="match status" value="1"/>
</dbReference>
<dbReference type="Gene3D" id="3.40.50.280">
    <property type="entry name" value="Cobalamin-binding domain"/>
    <property type="match status" value="1"/>
</dbReference>
<dbReference type="InterPro" id="IPR007197">
    <property type="entry name" value="rSAM"/>
</dbReference>
<protein>
    <submittedName>
        <fullName evidence="8">Radical SAM protein</fullName>
    </submittedName>
</protein>
<dbReference type="InterPro" id="IPR058240">
    <property type="entry name" value="rSAM_sf"/>
</dbReference>
<evidence type="ECO:0000256" key="2">
    <source>
        <dbReference type="ARBA" id="ARBA00022691"/>
    </source>
</evidence>
<dbReference type="InterPro" id="IPR006158">
    <property type="entry name" value="Cobalamin-bd"/>
</dbReference>
<dbReference type="SFLD" id="SFLDG01123">
    <property type="entry name" value="methyltransferase_(Class_B)"/>
    <property type="match status" value="1"/>
</dbReference>
<reference evidence="8 9" key="1">
    <citation type="submission" date="2019-02" db="EMBL/GenBank/DDBJ databases">
        <title>Genome sequencing of Clostridium botulinum clinical isolates.</title>
        <authorList>
            <person name="Brunt J."/>
            <person name="Van Vliet A.H.M."/>
            <person name="Stringer S.C."/>
            <person name="Grant K.A."/>
            <person name="Carter A.C."/>
            <person name="Peck M.W."/>
        </authorList>
    </citation>
    <scope>NUCLEOTIDE SEQUENCE [LARGE SCALE GENOMIC DNA]</scope>
    <source>
        <strain evidence="8 9">H113700579</strain>
    </source>
</reference>
<keyword evidence="4" id="KW-0408">Iron</keyword>
<dbReference type="GO" id="GO:0046872">
    <property type="term" value="F:metal ion binding"/>
    <property type="evidence" value="ECO:0007669"/>
    <property type="project" value="UniProtKB-KW"/>
</dbReference>
<dbReference type="Proteomes" id="UP000472355">
    <property type="component" value="Unassembled WGS sequence"/>
</dbReference>
<dbReference type="SFLD" id="SFLDG01082">
    <property type="entry name" value="B12-binding_domain_containing"/>
    <property type="match status" value="1"/>
</dbReference>
<dbReference type="SFLD" id="SFLDS00029">
    <property type="entry name" value="Radical_SAM"/>
    <property type="match status" value="1"/>
</dbReference>
<dbReference type="AlphaFoldDB" id="A0A6M0SRS3"/>
<dbReference type="GO" id="GO:0003824">
    <property type="term" value="F:catalytic activity"/>
    <property type="evidence" value="ECO:0007669"/>
    <property type="project" value="InterPro"/>
</dbReference>
<evidence type="ECO:0000259" key="7">
    <source>
        <dbReference type="PROSITE" id="PS51918"/>
    </source>
</evidence>
<dbReference type="InterPro" id="IPR006638">
    <property type="entry name" value="Elp3/MiaA/NifB-like_rSAM"/>
</dbReference>
<dbReference type="PANTHER" id="PTHR43409:SF16">
    <property type="entry name" value="SLR0320 PROTEIN"/>
    <property type="match status" value="1"/>
</dbReference>
<accession>A0A6M0SRS3</accession>
<evidence type="ECO:0000256" key="1">
    <source>
        <dbReference type="ARBA" id="ARBA00001966"/>
    </source>
</evidence>
<keyword evidence="2" id="KW-0949">S-adenosyl-L-methionine</keyword>
<name>A0A6M0SRS3_CLOBO</name>
<dbReference type="SMART" id="SM00729">
    <property type="entry name" value="Elp3"/>
    <property type="match status" value="1"/>
</dbReference>
<feature type="domain" description="Radical SAM core" evidence="7">
    <location>
        <begin position="187"/>
        <end position="403"/>
    </location>
</feature>
<comment type="cofactor">
    <cofactor evidence="1">
        <name>[4Fe-4S] cluster</name>
        <dbReference type="ChEBI" id="CHEBI:49883"/>
    </cofactor>
</comment>
<keyword evidence="3" id="KW-0479">Metal-binding</keyword>
<dbReference type="GO" id="GO:0051539">
    <property type="term" value="F:4 iron, 4 sulfur cluster binding"/>
    <property type="evidence" value="ECO:0007669"/>
    <property type="project" value="UniProtKB-KW"/>
</dbReference>
<evidence type="ECO:0000256" key="5">
    <source>
        <dbReference type="ARBA" id="ARBA00023014"/>
    </source>
</evidence>
<dbReference type="InterPro" id="IPR051198">
    <property type="entry name" value="BchE-like"/>
</dbReference>
<organism evidence="8 9">
    <name type="scientific">Clostridium botulinum</name>
    <dbReference type="NCBI Taxonomy" id="1491"/>
    <lineage>
        <taxon>Bacteria</taxon>
        <taxon>Bacillati</taxon>
        <taxon>Bacillota</taxon>
        <taxon>Clostridia</taxon>
        <taxon>Eubacteriales</taxon>
        <taxon>Clostridiaceae</taxon>
        <taxon>Clostridium</taxon>
    </lineage>
</organism>
<evidence type="ECO:0000256" key="4">
    <source>
        <dbReference type="ARBA" id="ARBA00023004"/>
    </source>
</evidence>
<keyword evidence="5" id="KW-0411">Iron-sulfur</keyword>
<dbReference type="GO" id="GO:0005829">
    <property type="term" value="C:cytosol"/>
    <property type="evidence" value="ECO:0007669"/>
    <property type="project" value="TreeGrafter"/>
</dbReference>
<dbReference type="GO" id="GO:0031419">
    <property type="term" value="F:cobalamin binding"/>
    <property type="evidence" value="ECO:0007669"/>
    <property type="project" value="InterPro"/>
</dbReference>